<protein>
    <recommendedName>
        <fullName evidence="3">DUF4493 domain-containing protein</fullName>
    </recommendedName>
</protein>
<evidence type="ECO:0008006" key="3">
    <source>
        <dbReference type="Google" id="ProtNLM"/>
    </source>
</evidence>
<comment type="caution">
    <text evidence="1">The sequence shown here is derived from an EMBL/GenBank/DDBJ whole genome shotgun (WGS) entry which is preliminary data.</text>
</comment>
<name>A0ABR7E152_9BACT</name>
<accession>A0ABR7E152</accession>
<dbReference type="EMBL" id="JACOOI010000010">
    <property type="protein sequence ID" value="MBC5643472.1"/>
    <property type="molecule type" value="Genomic_DNA"/>
</dbReference>
<dbReference type="RefSeq" id="WP_186959457.1">
    <property type="nucleotide sequence ID" value="NZ_JACOOI010000010.1"/>
</dbReference>
<reference evidence="1 2" key="1">
    <citation type="submission" date="2020-08" db="EMBL/GenBank/DDBJ databases">
        <title>Genome public.</title>
        <authorList>
            <person name="Liu C."/>
            <person name="Sun Q."/>
        </authorList>
    </citation>
    <scope>NUCLEOTIDE SEQUENCE [LARGE SCALE GENOMIC DNA]</scope>
    <source>
        <strain evidence="1 2">BX2</strain>
    </source>
</reference>
<proteinExistence type="predicted"/>
<sequence>MDINNGAIQGNPIKCNLSIVNHENCILDNILVSFIAERGEGVISYNNILYKQGDEFEYNLQAFPKLEFEYIPLMSGIQSLSFTIKTNTDLLTKTIEFEVIKPYLEVEIPNLPEFINTHEESKMRLIVKSNLLNLKITSNFTKGSGTVQFNKDLLYETMNITQTENIITICPNSKGEIRIDFYIFNDFGSSKHYIIECLSI</sequence>
<organism evidence="1 2">
    <name type="scientific">Parabacteroides segnis</name>
    <dbReference type="NCBI Taxonomy" id="2763058"/>
    <lineage>
        <taxon>Bacteria</taxon>
        <taxon>Pseudomonadati</taxon>
        <taxon>Bacteroidota</taxon>
        <taxon>Bacteroidia</taxon>
        <taxon>Bacteroidales</taxon>
        <taxon>Tannerellaceae</taxon>
        <taxon>Parabacteroides</taxon>
    </lineage>
</organism>
<dbReference type="Proteomes" id="UP000644010">
    <property type="component" value="Unassembled WGS sequence"/>
</dbReference>
<evidence type="ECO:0000313" key="2">
    <source>
        <dbReference type="Proteomes" id="UP000644010"/>
    </source>
</evidence>
<gene>
    <name evidence="1" type="ORF">H8S77_11295</name>
</gene>
<keyword evidence="2" id="KW-1185">Reference proteome</keyword>
<evidence type="ECO:0000313" key="1">
    <source>
        <dbReference type="EMBL" id="MBC5643472.1"/>
    </source>
</evidence>